<dbReference type="EMBL" id="BACD03000003">
    <property type="protein sequence ID" value="GAO46390.1"/>
    <property type="molecule type" value="Genomic_DNA"/>
</dbReference>
<dbReference type="AlphaFoldDB" id="A0A0E9NAH2"/>
<accession>A0A0E9NAH2</accession>
<sequence>MGCILSRSIDDPHGIALMSILITPRSTASPRTIGIHNPRSFHALQICDVSGRASPNLKSATPPRNCSTLQDPQKGP</sequence>
<reference evidence="2 3" key="1">
    <citation type="journal article" date="2011" name="J. Gen. Appl. Microbiol.">
        <title>Draft genome sequencing of the enigmatic yeast Saitoella complicata.</title>
        <authorList>
            <person name="Nishida H."/>
            <person name="Hamamoto M."/>
            <person name="Sugiyama J."/>
        </authorList>
    </citation>
    <scope>NUCLEOTIDE SEQUENCE [LARGE SCALE GENOMIC DNA]</scope>
    <source>
        <strain evidence="2 3">NRRL Y-17804</strain>
    </source>
</reference>
<keyword evidence="3" id="KW-1185">Reference proteome</keyword>
<organism evidence="2 3">
    <name type="scientific">Saitoella complicata (strain BCRC 22490 / CBS 7301 / JCM 7358 / NBRC 10748 / NRRL Y-17804)</name>
    <dbReference type="NCBI Taxonomy" id="698492"/>
    <lineage>
        <taxon>Eukaryota</taxon>
        <taxon>Fungi</taxon>
        <taxon>Dikarya</taxon>
        <taxon>Ascomycota</taxon>
        <taxon>Taphrinomycotina</taxon>
        <taxon>Taphrinomycotina incertae sedis</taxon>
        <taxon>Saitoella</taxon>
    </lineage>
</organism>
<dbReference type="Proteomes" id="UP000033140">
    <property type="component" value="Unassembled WGS sequence"/>
</dbReference>
<feature type="compositionally biased region" description="Polar residues" evidence="1">
    <location>
        <begin position="56"/>
        <end position="76"/>
    </location>
</feature>
<comment type="caution">
    <text evidence="2">The sequence shown here is derived from an EMBL/GenBank/DDBJ whole genome shotgun (WGS) entry which is preliminary data.</text>
</comment>
<proteinExistence type="predicted"/>
<reference evidence="2 3" key="3">
    <citation type="journal article" date="2015" name="Genome Announc.">
        <title>Draft Genome Sequence of the Archiascomycetous Yeast Saitoella complicata.</title>
        <authorList>
            <person name="Yamauchi K."/>
            <person name="Kondo S."/>
            <person name="Hamamoto M."/>
            <person name="Takahashi Y."/>
            <person name="Ogura Y."/>
            <person name="Hayashi T."/>
            <person name="Nishida H."/>
        </authorList>
    </citation>
    <scope>NUCLEOTIDE SEQUENCE [LARGE SCALE GENOMIC DNA]</scope>
    <source>
        <strain evidence="2 3">NRRL Y-17804</strain>
    </source>
</reference>
<evidence type="ECO:0000313" key="3">
    <source>
        <dbReference type="Proteomes" id="UP000033140"/>
    </source>
</evidence>
<evidence type="ECO:0000256" key="1">
    <source>
        <dbReference type="SAM" id="MobiDB-lite"/>
    </source>
</evidence>
<gene>
    <name evidence="2" type="ORF">G7K_0621-t1</name>
</gene>
<protein>
    <submittedName>
        <fullName evidence="2">Uncharacterized protein</fullName>
    </submittedName>
</protein>
<reference evidence="2 3" key="2">
    <citation type="journal article" date="2014" name="J. Gen. Appl. Microbiol.">
        <title>The early diverging ascomycetous budding yeast Saitoella complicata has three histone deacetylases belonging to the Clr6, Hos2, and Rpd3 lineages.</title>
        <authorList>
            <person name="Nishida H."/>
            <person name="Matsumoto T."/>
            <person name="Kondo S."/>
            <person name="Hamamoto M."/>
            <person name="Yoshikawa H."/>
        </authorList>
    </citation>
    <scope>NUCLEOTIDE SEQUENCE [LARGE SCALE GENOMIC DNA]</scope>
    <source>
        <strain evidence="2 3">NRRL Y-17804</strain>
    </source>
</reference>
<evidence type="ECO:0000313" key="2">
    <source>
        <dbReference type="EMBL" id="GAO46390.1"/>
    </source>
</evidence>
<name>A0A0E9NAH2_SAICN</name>
<feature type="region of interest" description="Disordered" evidence="1">
    <location>
        <begin position="52"/>
        <end position="76"/>
    </location>
</feature>